<reference evidence="1 2" key="1">
    <citation type="submission" date="2023-06" db="EMBL/GenBank/DDBJ databases">
        <title>Pelomonas sp. APW6 16S ribosomal RNA gene genome sequencing and assembly.</title>
        <authorList>
            <person name="Woo H."/>
        </authorList>
    </citation>
    <scope>NUCLEOTIDE SEQUENCE [LARGE SCALE GENOMIC DNA]</scope>
    <source>
        <strain evidence="1 2">APW6</strain>
    </source>
</reference>
<protein>
    <recommendedName>
        <fullName evidence="3">DUF2971 domain-containing protein</fullName>
    </recommendedName>
</protein>
<keyword evidence="2" id="KW-1185">Reference proteome</keyword>
<accession>A0ABT7LSW1</accession>
<dbReference type="RefSeq" id="WP_285984645.1">
    <property type="nucleotide sequence ID" value="NZ_JASVDS010000010.1"/>
</dbReference>
<dbReference type="EMBL" id="JASVDS010000010">
    <property type="protein sequence ID" value="MDL5034571.1"/>
    <property type="molecule type" value="Genomic_DNA"/>
</dbReference>
<dbReference type="Proteomes" id="UP001238603">
    <property type="component" value="Unassembled WGS sequence"/>
</dbReference>
<evidence type="ECO:0000313" key="2">
    <source>
        <dbReference type="Proteomes" id="UP001238603"/>
    </source>
</evidence>
<comment type="caution">
    <text evidence="1">The sequence shown here is derived from an EMBL/GenBank/DDBJ whole genome shotgun (WGS) entry which is preliminary data.</text>
</comment>
<evidence type="ECO:0008006" key="3">
    <source>
        <dbReference type="Google" id="ProtNLM"/>
    </source>
</evidence>
<evidence type="ECO:0000313" key="1">
    <source>
        <dbReference type="EMBL" id="MDL5034571.1"/>
    </source>
</evidence>
<organism evidence="1 2">
    <name type="scientific">Roseateles subflavus</name>
    <dbReference type="NCBI Taxonomy" id="3053353"/>
    <lineage>
        <taxon>Bacteria</taxon>
        <taxon>Pseudomonadati</taxon>
        <taxon>Pseudomonadota</taxon>
        <taxon>Betaproteobacteria</taxon>
        <taxon>Burkholderiales</taxon>
        <taxon>Sphaerotilaceae</taxon>
        <taxon>Roseateles</taxon>
    </lineage>
</organism>
<proteinExistence type="predicted"/>
<gene>
    <name evidence="1" type="ORF">QRD43_21885</name>
</gene>
<name>A0ABT7LSW1_9BURK</name>
<sequence length="235" mass="26636">MDHVTATPGLDLAQVVRRHLDLTKYLDLLRGNSLYLRRADRFPDRLEGALTPSIRRAMNEGRSEHPDIETAEQFQLRSRVGALVSCWTMGKADNMALWQLYGGASASIAVVTTVEQLAMASIDWPDPAYIYQVKYIDHMSDPDMIVGHYTDMLQYKHTAYAFEQELRVIASRHRGNWQDTPEGVRLPIPNLKSFVREVIVAPEAQDWYVDLVADVSAKYGLNVPVRRSDLAHVQA</sequence>